<proteinExistence type="predicted"/>
<dbReference type="GO" id="GO:0016853">
    <property type="term" value="F:isomerase activity"/>
    <property type="evidence" value="ECO:0007669"/>
    <property type="project" value="UniProtKB-KW"/>
</dbReference>
<dbReference type="InterPro" id="IPR013022">
    <property type="entry name" value="Xyl_isomerase-like_TIM-brl"/>
</dbReference>
<feature type="domain" description="Xylose isomerase-like TIM barrel" evidence="1">
    <location>
        <begin position="12"/>
        <end position="256"/>
    </location>
</feature>
<evidence type="ECO:0000313" key="3">
    <source>
        <dbReference type="Proteomes" id="UP000033632"/>
    </source>
</evidence>
<comment type="caution">
    <text evidence="2">The sequence shown here is derived from an EMBL/GenBank/DDBJ whole genome shotgun (WGS) entry which is preliminary data.</text>
</comment>
<sequence>MVAPQLPLPAFFSLARSLGISSVEIRNDLPGLPILDGTPPAAVRAFAEEAGVAILSINALQKFNHWSPERAAEAEALADYAAACGAGALVLVAANDGTGLDRSERVANATQALAGLSPILSARRLTGLIECLGFAACSLSLKSEAVAAIAAANGQGAFRLVHDTFHHRLAGEAQLFPQETGLIHISGVDDPAVAFTDMRDSHRVLVGPRDRLDNLGQIAALRAAGCRALLSLEPFAEELRTLADPAKAIGQSIDFVSDALEERAA</sequence>
<dbReference type="InterPro" id="IPR014621">
    <property type="entry name" value="UCP036778_sugar_epimerase"/>
</dbReference>
<organism evidence="2 3">
    <name type="scientific">Devosia geojensis</name>
    <dbReference type="NCBI Taxonomy" id="443610"/>
    <lineage>
        <taxon>Bacteria</taxon>
        <taxon>Pseudomonadati</taxon>
        <taxon>Pseudomonadota</taxon>
        <taxon>Alphaproteobacteria</taxon>
        <taxon>Hyphomicrobiales</taxon>
        <taxon>Devosiaceae</taxon>
        <taxon>Devosia</taxon>
    </lineage>
</organism>
<evidence type="ECO:0000313" key="2">
    <source>
        <dbReference type="EMBL" id="KKB11363.1"/>
    </source>
</evidence>
<dbReference type="InterPro" id="IPR050312">
    <property type="entry name" value="IolE/XylAMocC-like"/>
</dbReference>
<dbReference type="RefSeq" id="WP_046109189.1">
    <property type="nucleotide sequence ID" value="NZ_JZEX01000119.1"/>
</dbReference>
<dbReference type="PANTHER" id="PTHR12110:SF48">
    <property type="entry name" value="BLL3656 PROTEIN"/>
    <property type="match status" value="1"/>
</dbReference>
<name>A0A0F5FRA5_9HYPH</name>
<dbReference type="Proteomes" id="UP000033632">
    <property type="component" value="Unassembled WGS sequence"/>
</dbReference>
<dbReference type="EMBL" id="JZEX01000119">
    <property type="protein sequence ID" value="KKB11363.1"/>
    <property type="molecule type" value="Genomic_DNA"/>
</dbReference>
<evidence type="ECO:0000259" key="1">
    <source>
        <dbReference type="Pfam" id="PF01261"/>
    </source>
</evidence>
<gene>
    <name evidence="2" type="ORF">VE25_13035</name>
</gene>
<keyword evidence="3" id="KW-1185">Reference proteome</keyword>
<dbReference type="PATRIC" id="fig|443610.3.peg.848"/>
<dbReference type="PANTHER" id="PTHR12110">
    <property type="entry name" value="HYDROXYPYRUVATE ISOMERASE"/>
    <property type="match status" value="1"/>
</dbReference>
<dbReference type="SUPFAM" id="SSF51658">
    <property type="entry name" value="Xylose isomerase-like"/>
    <property type="match status" value="1"/>
</dbReference>
<dbReference type="Pfam" id="PF01261">
    <property type="entry name" value="AP_endonuc_2"/>
    <property type="match status" value="1"/>
</dbReference>
<dbReference type="InterPro" id="IPR036237">
    <property type="entry name" value="Xyl_isomerase-like_sf"/>
</dbReference>
<dbReference type="STRING" id="443610.VE25_13035"/>
<reference evidence="2 3" key="1">
    <citation type="submission" date="2015-03" db="EMBL/GenBank/DDBJ databases">
        <authorList>
            <person name="Hassan Y.I."/>
            <person name="Lepp D."/>
            <person name="Li X.-Z."/>
            <person name="Zhou T."/>
        </authorList>
    </citation>
    <scope>NUCLEOTIDE SEQUENCE [LARGE SCALE GENOMIC DNA]</scope>
    <source>
        <strain evidence="2 3">BD-c194</strain>
    </source>
</reference>
<protein>
    <submittedName>
        <fullName evidence="2">Xylose isomerase</fullName>
    </submittedName>
</protein>
<dbReference type="AlphaFoldDB" id="A0A0F5FRA5"/>
<dbReference type="Gene3D" id="3.20.20.150">
    <property type="entry name" value="Divalent-metal-dependent TIM barrel enzymes"/>
    <property type="match status" value="1"/>
</dbReference>
<keyword evidence="2" id="KW-0413">Isomerase</keyword>
<accession>A0A0F5FRA5</accession>
<dbReference type="OrthoDB" id="2274384at2"/>
<dbReference type="PIRSF" id="PIRSF036778">
    <property type="entry name" value="UCP036778"/>
    <property type="match status" value="1"/>
</dbReference>